<gene>
    <name evidence="8" type="ORF">LG35_00565</name>
</gene>
<evidence type="ECO:0000256" key="1">
    <source>
        <dbReference type="ARBA" id="ARBA00022475"/>
    </source>
</evidence>
<protein>
    <recommendedName>
        <fullName evidence="7">Calcineurin-like phosphoesterase domain-containing protein</fullName>
    </recommendedName>
</protein>
<dbReference type="InterPro" id="IPR004843">
    <property type="entry name" value="Calcineurin-like_PHP"/>
</dbReference>
<keyword evidence="4" id="KW-0378">Hydrolase</keyword>
<dbReference type="Pfam" id="PF00149">
    <property type="entry name" value="Metallophos"/>
    <property type="match status" value="1"/>
</dbReference>
<evidence type="ECO:0000259" key="7">
    <source>
        <dbReference type="Pfam" id="PF00149"/>
    </source>
</evidence>
<sequence>MYYFASDMHLGLLPAQESREREKLLIGWLRRVAADAEAIFLVGDLFDFWYEYRRVVPKGFTRLLGTLSELTDRGVEIHFFTGNHDMWAYGYLQTECGVHVHDKPLETLLYGKRFFITHGDDITAREHGFPTRLMNRTFRSPAVRWLFSHLLHPDTALRFGYGWSSHSRKSKAVTHRFLAEEEPMVRFARRYCAHEPVDYFVFGHNHCAEIYPLGNGSTAVFLGEWIEHPTYAVLDSTGRVSLKRYPDSGETQQARNTPQ</sequence>
<dbReference type="InterPro" id="IPR043461">
    <property type="entry name" value="LpxH-like"/>
</dbReference>
<dbReference type="PANTHER" id="PTHR34990">
    <property type="entry name" value="UDP-2,3-DIACYLGLUCOSAMINE HYDROLASE-RELATED"/>
    <property type="match status" value="1"/>
</dbReference>
<comment type="caution">
    <text evidence="8">The sequence shown here is derived from an EMBL/GenBank/DDBJ whole genome shotgun (WGS) entry which is preliminary data.</text>
</comment>
<keyword evidence="6" id="KW-0464">Manganese</keyword>
<evidence type="ECO:0000256" key="4">
    <source>
        <dbReference type="ARBA" id="ARBA00022801"/>
    </source>
</evidence>
<keyword evidence="1" id="KW-1003">Cell membrane</keyword>
<evidence type="ECO:0000256" key="3">
    <source>
        <dbReference type="ARBA" id="ARBA00022723"/>
    </source>
</evidence>
<evidence type="ECO:0000313" key="9">
    <source>
        <dbReference type="Proteomes" id="UP000030889"/>
    </source>
</evidence>
<evidence type="ECO:0000313" key="8">
    <source>
        <dbReference type="EMBL" id="KHE42989.1"/>
    </source>
</evidence>
<dbReference type="Proteomes" id="UP000030889">
    <property type="component" value="Unassembled WGS sequence"/>
</dbReference>
<dbReference type="CDD" id="cd07398">
    <property type="entry name" value="MPP_YbbF-LpxH"/>
    <property type="match status" value="1"/>
</dbReference>
<evidence type="ECO:0000256" key="2">
    <source>
        <dbReference type="ARBA" id="ARBA00022519"/>
    </source>
</evidence>
<keyword evidence="9" id="KW-1185">Reference proteome</keyword>
<dbReference type="RefSeq" id="WP_022063491.1">
    <property type="nucleotide sequence ID" value="NZ_JRGF01000001.1"/>
</dbReference>
<evidence type="ECO:0000256" key="6">
    <source>
        <dbReference type="ARBA" id="ARBA00023211"/>
    </source>
</evidence>
<proteinExistence type="predicted"/>
<dbReference type="SUPFAM" id="SSF56300">
    <property type="entry name" value="Metallo-dependent phosphatases"/>
    <property type="match status" value="1"/>
</dbReference>
<accession>A0ABR4YL63</accession>
<keyword evidence="2" id="KW-0997">Cell inner membrane</keyword>
<feature type="domain" description="Calcineurin-like phosphoesterase" evidence="7">
    <location>
        <begin position="4"/>
        <end position="207"/>
    </location>
</feature>
<dbReference type="EMBL" id="JRGF01000001">
    <property type="protein sequence ID" value="KHE42989.1"/>
    <property type="molecule type" value="Genomic_DNA"/>
</dbReference>
<dbReference type="PANTHER" id="PTHR34990:SF1">
    <property type="entry name" value="UDP-2,3-DIACYLGLUCOSAMINE HYDROLASE"/>
    <property type="match status" value="1"/>
</dbReference>
<name>A0ABR4YL63_9BACT</name>
<dbReference type="Gene3D" id="3.60.21.10">
    <property type="match status" value="1"/>
</dbReference>
<organism evidence="8 9">
    <name type="scientific">Alistipes inops</name>
    <dbReference type="NCBI Taxonomy" id="1501391"/>
    <lineage>
        <taxon>Bacteria</taxon>
        <taxon>Pseudomonadati</taxon>
        <taxon>Bacteroidota</taxon>
        <taxon>Bacteroidia</taxon>
        <taxon>Bacteroidales</taxon>
        <taxon>Rikenellaceae</taxon>
        <taxon>Alistipes</taxon>
    </lineage>
</organism>
<dbReference type="InterPro" id="IPR029052">
    <property type="entry name" value="Metallo-depent_PP-like"/>
</dbReference>
<evidence type="ECO:0000256" key="5">
    <source>
        <dbReference type="ARBA" id="ARBA00023136"/>
    </source>
</evidence>
<keyword evidence="5" id="KW-0472">Membrane</keyword>
<reference evidence="8 9" key="1">
    <citation type="submission" date="2014-09" db="EMBL/GenBank/DDBJ databases">
        <title>Alistipes sp. 627, sp. nov., a novel member of the family Rikenellaceae isolated from human faeces.</title>
        <authorList>
            <person name="Shkoporov A.N."/>
            <person name="Chaplin A.V."/>
            <person name="Motuzova O.V."/>
            <person name="Kafarskaia L.I."/>
            <person name="Khokhlova E.V."/>
            <person name="Efimov B.A."/>
        </authorList>
    </citation>
    <scope>NUCLEOTIDE SEQUENCE [LARGE SCALE GENOMIC DNA]</scope>
    <source>
        <strain evidence="8 9">627</strain>
    </source>
</reference>
<keyword evidence="3" id="KW-0479">Metal-binding</keyword>